<dbReference type="RefSeq" id="WP_244385914.1">
    <property type="nucleotide sequence ID" value="NZ_AP025564.1"/>
</dbReference>
<dbReference type="EMBL" id="AP025564">
    <property type="protein sequence ID" value="BDE96685.1"/>
    <property type="molecule type" value="Genomic_DNA"/>
</dbReference>
<dbReference type="InterPro" id="IPR036388">
    <property type="entry name" value="WH-like_DNA-bd_sf"/>
</dbReference>
<dbReference type="Pfam" id="PF03704">
    <property type="entry name" value="BTAD"/>
    <property type="match status" value="1"/>
</dbReference>
<protein>
    <recommendedName>
        <fullName evidence="1">Bacterial transcriptional activator domain-containing protein</fullName>
    </recommendedName>
</protein>
<reference evidence="2 3" key="1">
    <citation type="submission" date="2022-01" db="EMBL/GenBank/DDBJ databases">
        <title>Novel bile acid biosynthetic pathways are enriched in the microbiome of centenarians.</title>
        <authorList>
            <person name="Sato Y."/>
            <person name="Atarashi K."/>
            <person name="Plichta R.D."/>
            <person name="Arai Y."/>
            <person name="Sasajima S."/>
            <person name="Kearney M.S."/>
            <person name="Suda W."/>
            <person name="Takeshita K."/>
            <person name="Sasaki T."/>
            <person name="Okamoto S."/>
            <person name="Skelly N.A."/>
            <person name="Okamura Y."/>
            <person name="Vlamakis H."/>
            <person name="Li Y."/>
            <person name="Tanoue T."/>
            <person name="Takei H."/>
            <person name="Nittono H."/>
            <person name="Narushima S."/>
            <person name="Irie J."/>
            <person name="Itoh H."/>
            <person name="Moriya K."/>
            <person name="Sugiura Y."/>
            <person name="Suematsu M."/>
            <person name="Moritoki N."/>
            <person name="Shibata S."/>
            <person name="Littman R.D."/>
            <person name="Fischbach A.M."/>
            <person name="Uwamino Y."/>
            <person name="Inoue T."/>
            <person name="Honda A."/>
            <person name="Hattori M."/>
            <person name="Murai T."/>
            <person name="Xavier J.R."/>
            <person name="Hirose N."/>
            <person name="Honda K."/>
        </authorList>
    </citation>
    <scope>NUCLEOTIDE SEQUENCE [LARGE SCALE GENOMIC DNA]</scope>
    <source>
        <strain evidence="2 3">CE91-St30</strain>
    </source>
</reference>
<dbReference type="Gene3D" id="1.25.40.10">
    <property type="entry name" value="Tetratricopeptide repeat domain"/>
    <property type="match status" value="1"/>
</dbReference>
<feature type="domain" description="Bacterial transcriptional activator" evidence="1">
    <location>
        <begin position="726"/>
        <end position="869"/>
    </location>
</feature>
<proteinExistence type="predicted"/>
<keyword evidence="3" id="KW-1185">Reference proteome</keyword>
<dbReference type="SUPFAM" id="SSF48452">
    <property type="entry name" value="TPR-like"/>
    <property type="match status" value="1"/>
</dbReference>
<dbReference type="PANTHER" id="PTHR35807">
    <property type="entry name" value="TRANSCRIPTIONAL REGULATOR REDD-RELATED"/>
    <property type="match status" value="1"/>
</dbReference>
<dbReference type="InterPro" id="IPR011990">
    <property type="entry name" value="TPR-like_helical_dom_sf"/>
</dbReference>
<dbReference type="InterPro" id="IPR051677">
    <property type="entry name" value="AfsR-DnrI-RedD_regulator"/>
</dbReference>
<dbReference type="InterPro" id="IPR005158">
    <property type="entry name" value="BTAD"/>
</dbReference>
<evidence type="ECO:0000313" key="2">
    <source>
        <dbReference type="EMBL" id="BDE96685.1"/>
    </source>
</evidence>
<accession>A0ABN6MFB7</accession>
<name>A0ABN6MFB7_9ACTN</name>
<sequence length="882" mass="95331">MADYIAGSACNGCKPRHLRGRVCHQRSGLLSLMIQKRDVVRFLIAPTGFGKTALAAEYAESIFGFQDVVWLNAQSPCFLRDVDRGTIASSLVSLFRRRSLVVIEDLPRLTAVRAEEVSGCIDKLLERGWEVVVTMSPLYRAFADRQPDSIRIGSKDFIVTEDEMRLLANDAGIGPRRRLPSSQVDGVPGLLWGGATASLDLLRGVVGDVLPTDALLGLFVMLALGRGSIEEAEAFSGPLKSDTRALLGEEYLFLGVDEHTERFETYPFSADEVVQAFSGSLARMAASSSFADGEALVSRLADALLARGSAERACLLVDGCSNGDGRIAWLGARSRELARAGCLLPAHHLFESKTLRLNAQNASVFVGEAWRLAGLDDVSAATALAERVLARSAVPDSARGNAALLLARYGDAGDRNRAVAVLGRLARQPYGGDPPTRASAVADALGDADRHWEALALAVVWLAEDACAAAFLAEACLRCGRVGDPETAILLWSLDALSGEGACGFGQASGADAERVLSIVGDYLRRSWEEGAFDRGSASLLDAWDKAKALASPDALYPPLAAARATAQTLDMQLFSQRSAFERERRANGDALIPGSPKVGDAAFPDTRRFGIASLGRATAVPTLNIRLFGGLDVSIGENEVDPSLFRRQKVKTLLALLTLNQGKEILRDRLASLLWPTSSTATARRNFYSTWSMLRKALVVPGGEECPYLVRLQYSCKLDTRAVASDVAEFDELCNKLLLEPPDVEAWSAVYARLCELYRGDLLPSEGKNEFILQQREEYRARLIDALVSASTRLFEGGALQAALWFAHAAVRRDATREDAYTALMQAQVAAGQRTAALDTYFKCKRYLSDELGIDPSPKAVMLYGSIIEAEPNLKGFTPKA</sequence>
<evidence type="ECO:0000259" key="1">
    <source>
        <dbReference type="SMART" id="SM01043"/>
    </source>
</evidence>
<evidence type="ECO:0000313" key="3">
    <source>
        <dbReference type="Proteomes" id="UP001320544"/>
    </source>
</evidence>
<dbReference type="Proteomes" id="UP001320544">
    <property type="component" value="Chromosome"/>
</dbReference>
<gene>
    <name evidence="2" type="ORF">CE91St30_20180</name>
</gene>
<dbReference type="SMART" id="SM01043">
    <property type="entry name" value="BTAD"/>
    <property type="match status" value="1"/>
</dbReference>
<dbReference type="InterPro" id="IPR016032">
    <property type="entry name" value="Sig_transdc_resp-reg_C-effctor"/>
</dbReference>
<dbReference type="Gene3D" id="1.10.10.10">
    <property type="entry name" value="Winged helix-like DNA-binding domain superfamily/Winged helix DNA-binding domain"/>
    <property type="match status" value="1"/>
</dbReference>
<organism evidence="2 3">
    <name type="scientific">Raoultibacter timonensis</name>
    <dbReference type="NCBI Taxonomy" id="1907662"/>
    <lineage>
        <taxon>Bacteria</taxon>
        <taxon>Bacillati</taxon>
        <taxon>Actinomycetota</taxon>
        <taxon>Coriobacteriia</taxon>
        <taxon>Eggerthellales</taxon>
        <taxon>Eggerthellaceae</taxon>
        <taxon>Raoultibacter</taxon>
    </lineage>
</organism>
<dbReference type="SUPFAM" id="SSF46894">
    <property type="entry name" value="C-terminal effector domain of the bipartite response regulators"/>
    <property type="match status" value="1"/>
</dbReference>